<keyword evidence="7" id="KW-1185">Reference proteome</keyword>
<dbReference type="Proteomes" id="UP000778951">
    <property type="component" value="Unassembled WGS sequence"/>
</dbReference>
<sequence length="412" mass="47340">MQSSISSVIQALAKAELSPARYQHSARVVYVMKQIHKRLHLPIEIDLIELAGWAHDIAREWPEEVLASAIQKYHRTDYLSSHAHPALWHAIVAMPYIQEQCGFYHPEVDQAVIHHSTAVKNNSLLGKLLFIADECEPARDHLTPTHHLMLAHGSLDDIYYFIIKEQIKFFHQINQSLSHLTLDAYKEGRDLMQKTIKSFHQNPFKENTYLLIHEQTMLIVDPGVKVEELAPTILASEITEAKIIYTHGHFDHIVFGYDLEQFLSLQKIPYESYAPSAESFYFGEKALAHIQDVIKMYGLEDFYHCKNIPTIQRFLEDAQPIDFLDFIFYHTPGHSMGSGVFYSKSLNTLFSGDTIFANGSIGRTDFPDSSPQQMEASLQRIFSLFPSETTLYPGHGMRSTIAREREIHREFH</sequence>
<reference evidence="6" key="1">
    <citation type="submission" date="2020-03" db="EMBL/GenBank/DDBJ databases">
        <title>Spirochaetal bacteria isolated from arthropods constitute a novel genus Entomospira genus novum within the order Spirochaetales.</title>
        <authorList>
            <person name="Grana-Miraglia L."/>
            <person name="Sikutova S."/>
            <person name="Fingerle V."/>
            <person name="Sing A."/>
            <person name="Castillo-Ramirez S."/>
            <person name="Margos G."/>
            <person name="Rudolf I."/>
        </authorList>
    </citation>
    <scope>NUCLEOTIDE SEQUENCE</scope>
    <source>
        <strain evidence="6">BR149</strain>
    </source>
</reference>
<accession>A0A968GGM2</accession>
<dbReference type="InterPro" id="IPR006674">
    <property type="entry name" value="HD_domain"/>
</dbReference>
<dbReference type="PANTHER" id="PTHR46233:SF3">
    <property type="entry name" value="HYDROXYACYLGLUTATHIONE HYDROLASE GLOC"/>
    <property type="match status" value="1"/>
</dbReference>
<evidence type="ECO:0000256" key="2">
    <source>
        <dbReference type="ARBA" id="ARBA00022723"/>
    </source>
</evidence>
<keyword evidence="2" id="KW-0479">Metal-binding</keyword>
<name>A0A968GGM2_9SPIO</name>
<evidence type="ECO:0000256" key="4">
    <source>
        <dbReference type="ARBA" id="ARBA00022833"/>
    </source>
</evidence>
<dbReference type="SMART" id="SM00849">
    <property type="entry name" value="Lactamase_B"/>
    <property type="match status" value="1"/>
</dbReference>
<evidence type="ECO:0000256" key="1">
    <source>
        <dbReference type="ARBA" id="ARBA00001947"/>
    </source>
</evidence>
<dbReference type="SUPFAM" id="SSF109604">
    <property type="entry name" value="HD-domain/PDEase-like"/>
    <property type="match status" value="1"/>
</dbReference>
<gene>
    <name evidence="6" type="ORF">HCT48_04465</name>
</gene>
<dbReference type="Gene3D" id="3.60.15.10">
    <property type="entry name" value="Ribonuclease Z/Hydroxyacylglutathione hydrolase-like"/>
    <property type="match status" value="1"/>
</dbReference>
<evidence type="ECO:0000313" key="6">
    <source>
        <dbReference type="EMBL" id="NIZ69466.1"/>
    </source>
</evidence>
<dbReference type="GO" id="GO:0046872">
    <property type="term" value="F:metal ion binding"/>
    <property type="evidence" value="ECO:0007669"/>
    <property type="project" value="UniProtKB-KW"/>
</dbReference>
<keyword evidence="4" id="KW-0862">Zinc</keyword>
<dbReference type="RefSeq" id="WP_167695555.1">
    <property type="nucleotide sequence ID" value="NZ_CP118181.1"/>
</dbReference>
<proteinExistence type="predicted"/>
<comment type="cofactor">
    <cofactor evidence="1">
        <name>Zn(2+)</name>
        <dbReference type="ChEBI" id="CHEBI:29105"/>
    </cofactor>
</comment>
<dbReference type="AlphaFoldDB" id="A0A968GGM2"/>
<dbReference type="InterPro" id="IPR036866">
    <property type="entry name" value="RibonucZ/Hydroxyglut_hydro"/>
</dbReference>
<dbReference type="InterPro" id="IPR051453">
    <property type="entry name" value="MBL_Glyoxalase_II"/>
</dbReference>
<dbReference type="GO" id="GO:0016787">
    <property type="term" value="F:hydrolase activity"/>
    <property type="evidence" value="ECO:0007669"/>
    <property type="project" value="UniProtKB-KW"/>
</dbReference>
<evidence type="ECO:0000259" key="5">
    <source>
        <dbReference type="SMART" id="SM00849"/>
    </source>
</evidence>
<dbReference type="EMBL" id="JAATLM010000001">
    <property type="protein sequence ID" value="NIZ69466.1"/>
    <property type="molecule type" value="Genomic_DNA"/>
</dbReference>
<dbReference type="SUPFAM" id="SSF56281">
    <property type="entry name" value="Metallo-hydrolase/oxidoreductase"/>
    <property type="match status" value="1"/>
</dbReference>
<dbReference type="Gene3D" id="1.10.3210.10">
    <property type="entry name" value="Hypothetical protein af1432"/>
    <property type="match status" value="1"/>
</dbReference>
<keyword evidence="3" id="KW-0378">Hydrolase</keyword>
<organism evidence="6 7">
    <name type="scientific">Entomospira culicis</name>
    <dbReference type="NCBI Taxonomy" id="2719989"/>
    <lineage>
        <taxon>Bacteria</taxon>
        <taxon>Pseudomonadati</taxon>
        <taxon>Spirochaetota</taxon>
        <taxon>Spirochaetia</taxon>
        <taxon>Spirochaetales</taxon>
        <taxon>Spirochaetaceae</taxon>
        <taxon>Entomospira</taxon>
    </lineage>
</organism>
<evidence type="ECO:0000256" key="3">
    <source>
        <dbReference type="ARBA" id="ARBA00022801"/>
    </source>
</evidence>
<evidence type="ECO:0000313" key="7">
    <source>
        <dbReference type="Proteomes" id="UP000778951"/>
    </source>
</evidence>
<dbReference type="InterPro" id="IPR001279">
    <property type="entry name" value="Metallo-B-lactamas"/>
</dbReference>
<dbReference type="Pfam" id="PF00753">
    <property type="entry name" value="Lactamase_B"/>
    <property type="match status" value="1"/>
</dbReference>
<protein>
    <submittedName>
        <fullName evidence="6">MBL fold metallo-hydrolase</fullName>
    </submittedName>
</protein>
<dbReference type="PANTHER" id="PTHR46233">
    <property type="entry name" value="HYDROXYACYLGLUTATHIONE HYDROLASE GLOC"/>
    <property type="match status" value="1"/>
</dbReference>
<dbReference type="CDD" id="cd06262">
    <property type="entry name" value="metallo-hydrolase-like_MBL-fold"/>
    <property type="match status" value="1"/>
</dbReference>
<comment type="caution">
    <text evidence="6">The sequence shown here is derived from an EMBL/GenBank/DDBJ whole genome shotgun (WGS) entry which is preliminary data.</text>
</comment>
<dbReference type="Pfam" id="PF01966">
    <property type="entry name" value="HD"/>
    <property type="match status" value="1"/>
</dbReference>
<feature type="domain" description="Metallo-beta-lactamase" evidence="5">
    <location>
        <begin position="205"/>
        <end position="395"/>
    </location>
</feature>